<dbReference type="SMART" id="SM01323">
    <property type="entry name" value="YajC"/>
    <property type="match status" value="1"/>
</dbReference>
<dbReference type="GO" id="GO:0015031">
    <property type="term" value="P:protein transport"/>
    <property type="evidence" value="ECO:0007669"/>
    <property type="project" value="UniProtKB-KW"/>
</dbReference>
<evidence type="ECO:0000256" key="9">
    <source>
        <dbReference type="ARBA" id="ARBA00023136"/>
    </source>
</evidence>
<feature type="transmembrane region" description="Helical" evidence="10">
    <location>
        <begin position="6"/>
        <end position="26"/>
    </location>
</feature>
<evidence type="ECO:0000256" key="8">
    <source>
        <dbReference type="ARBA" id="ARBA00023010"/>
    </source>
</evidence>
<evidence type="ECO:0000256" key="6">
    <source>
        <dbReference type="ARBA" id="ARBA00022927"/>
    </source>
</evidence>
<evidence type="ECO:0000256" key="2">
    <source>
        <dbReference type="ARBA" id="ARBA00006742"/>
    </source>
</evidence>
<evidence type="ECO:0000256" key="1">
    <source>
        <dbReference type="ARBA" id="ARBA00004162"/>
    </source>
</evidence>
<protein>
    <submittedName>
        <fullName evidence="11">Preprotein translocase subunit YajC</fullName>
    </submittedName>
</protein>
<dbReference type="EMBL" id="RCHT01000001">
    <property type="protein sequence ID" value="RLL14517.1"/>
    <property type="molecule type" value="Genomic_DNA"/>
</dbReference>
<gene>
    <name evidence="11" type="primary">yajC</name>
    <name evidence="11" type="ORF">D4A47_00605</name>
</gene>
<keyword evidence="8" id="KW-0811">Translocation</keyword>
<accession>A0A498CPR9</accession>
<dbReference type="NCBIfam" id="TIGR00739">
    <property type="entry name" value="yajC"/>
    <property type="match status" value="1"/>
</dbReference>
<dbReference type="PANTHER" id="PTHR33909">
    <property type="entry name" value="SEC TRANSLOCON ACCESSORY COMPLEX SUBUNIT YAJC"/>
    <property type="match status" value="1"/>
</dbReference>
<comment type="similarity">
    <text evidence="2">Belongs to the YajC family.</text>
</comment>
<dbReference type="Pfam" id="PF02699">
    <property type="entry name" value="YajC"/>
    <property type="match status" value="1"/>
</dbReference>
<reference evidence="11 12" key="1">
    <citation type="submission" date="2018-10" db="EMBL/GenBank/DDBJ databases">
        <title>Anaerotruncus faecis sp. nov., isolated from human feces.</title>
        <authorList>
            <person name="Wang Y.-J."/>
        </authorList>
    </citation>
    <scope>NUCLEOTIDE SEQUENCE [LARGE SCALE GENOMIC DNA]</scope>
    <source>
        <strain evidence="11 12">22A2-44</strain>
    </source>
</reference>
<evidence type="ECO:0000256" key="3">
    <source>
        <dbReference type="ARBA" id="ARBA00022448"/>
    </source>
</evidence>
<dbReference type="InterPro" id="IPR003849">
    <property type="entry name" value="Preprotein_translocase_YajC"/>
</dbReference>
<sequence>MNEQTMATLGSFLPLILIFVIFYFMLIRPQKKRDKETQQMRANLEVGDEIVTIGGVIGTVVVIKDDYLLIETGSDRSKIRIARWAIQANNTPHESAAPEKKDKKKEK</sequence>
<keyword evidence="3" id="KW-0813">Transport</keyword>
<dbReference type="Proteomes" id="UP000276301">
    <property type="component" value="Unassembled WGS sequence"/>
</dbReference>
<dbReference type="AlphaFoldDB" id="A0A498CPR9"/>
<dbReference type="RefSeq" id="WP_121585618.1">
    <property type="nucleotide sequence ID" value="NZ_DBGCTL010000060.1"/>
</dbReference>
<evidence type="ECO:0000256" key="7">
    <source>
        <dbReference type="ARBA" id="ARBA00022989"/>
    </source>
</evidence>
<dbReference type="GO" id="GO:0005886">
    <property type="term" value="C:plasma membrane"/>
    <property type="evidence" value="ECO:0007669"/>
    <property type="project" value="UniProtKB-SubCell"/>
</dbReference>
<evidence type="ECO:0000256" key="10">
    <source>
        <dbReference type="SAM" id="Phobius"/>
    </source>
</evidence>
<evidence type="ECO:0000313" key="12">
    <source>
        <dbReference type="Proteomes" id="UP000276301"/>
    </source>
</evidence>
<evidence type="ECO:0000256" key="5">
    <source>
        <dbReference type="ARBA" id="ARBA00022692"/>
    </source>
</evidence>
<keyword evidence="12" id="KW-1185">Reference proteome</keyword>
<keyword evidence="9 10" id="KW-0472">Membrane</keyword>
<organism evidence="11 12">
    <name type="scientific">Anaerotruncus massiliensis</name>
    <name type="common">ex Liu et al. 2021</name>
    <dbReference type="NCBI Taxonomy" id="2321404"/>
    <lineage>
        <taxon>Bacteria</taxon>
        <taxon>Bacillati</taxon>
        <taxon>Bacillota</taxon>
        <taxon>Clostridia</taxon>
        <taxon>Eubacteriales</taxon>
        <taxon>Oscillospiraceae</taxon>
        <taxon>Anaerotruncus</taxon>
    </lineage>
</organism>
<comment type="caution">
    <text evidence="11">The sequence shown here is derived from an EMBL/GenBank/DDBJ whole genome shotgun (WGS) entry which is preliminary data.</text>
</comment>
<keyword evidence="4" id="KW-1003">Cell membrane</keyword>
<name>A0A498CPR9_9FIRM</name>
<evidence type="ECO:0000313" key="11">
    <source>
        <dbReference type="EMBL" id="RLL14517.1"/>
    </source>
</evidence>
<comment type="subcellular location">
    <subcellularLocation>
        <location evidence="1">Cell membrane</location>
        <topology evidence="1">Single-pass membrane protein</topology>
    </subcellularLocation>
</comment>
<keyword evidence="6" id="KW-0653">Protein transport</keyword>
<keyword evidence="5 10" id="KW-0812">Transmembrane</keyword>
<proteinExistence type="inferred from homology"/>
<dbReference type="PRINTS" id="PR01853">
    <property type="entry name" value="YAJCTRNLCASE"/>
</dbReference>
<evidence type="ECO:0000256" key="4">
    <source>
        <dbReference type="ARBA" id="ARBA00022475"/>
    </source>
</evidence>
<dbReference type="PANTHER" id="PTHR33909:SF1">
    <property type="entry name" value="SEC TRANSLOCON ACCESSORY COMPLEX SUBUNIT YAJC"/>
    <property type="match status" value="1"/>
</dbReference>
<keyword evidence="7 10" id="KW-1133">Transmembrane helix</keyword>